<accession>A0A485KLE8</accession>
<feature type="chain" id="PRO_5036355424" evidence="3">
    <location>
        <begin position="22"/>
        <end position="556"/>
    </location>
</feature>
<evidence type="ECO:0000313" key="4">
    <source>
        <dbReference type="EMBL" id="KAF0700614.1"/>
    </source>
</evidence>
<evidence type="ECO:0000256" key="2">
    <source>
        <dbReference type="SAM" id="Phobius"/>
    </source>
</evidence>
<keyword evidence="1" id="KW-0175">Coiled coil</keyword>
<dbReference type="PANTHER" id="PTHR34496:SF6">
    <property type="entry name" value="GLYCOSYLTRANSFERASE 2-LIKE DOMAIN-CONTAINING PROTEIN"/>
    <property type="match status" value="1"/>
</dbReference>
<dbReference type="EMBL" id="CAADRA010005137">
    <property type="protein sequence ID" value="VFT85767.1"/>
    <property type="molecule type" value="Genomic_DNA"/>
</dbReference>
<dbReference type="OrthoDB" id="77987at2759"/>
<dbReference type="EMBL" id="VJMH01005116">
    <property type="protein sequence ID" value="KAF0700614.1"/>
    <property type="molecule type" value="Genomic_DNA"/>
</dbReference>
<keyword evidence="2" id="KW-1133">Transmembrane helix</keyword>
<gene>
    <name evidence="5" type="primary">Aste57867_8881</name>
    <name evidence="4" type="ORF">As57867_008846</name>
    <name evidence="5" type="ORF">ASTE57867_8881</name>
</gene>
<reference evidence="5 6" key="1">
    <citation type="submission" date="2019-03" db="EMBL/GenBank/DDBJ databases">
        <authorList>
            <person name="Gaulin E."/>
            <person name="Dumas B."/>
        </authorList>
    </citation>
    <scope>NUCLEOTIDE SEQUENCE [LARGE SCALE GENOMIC DNA]</scope>
    <source>
        <strain evidence="5">CBS 568.67</strain>
    </source>
</reference>
<reference evidence="4" key="2">
    <citation type="submission" date="2019-06" db="EMBL/GenBank/DDBJ databases">
        <title>Genomics analysis of Aphanomyces spp. identifies a new class of oomycete effector associated with host adaptation.</title>
        <authorList>
            <person name="Gaulin E."/>
        </authorList>
    </citation>
    <scope>NUCLEOTIDE SEQUENCE</scope>
    <source>
        <strain evidence="4">CBS 578.67</strain>
    </source>
</reference>
<name>A0A485KLE8_9STRA</name>
<feature type="signal peptide" evidence="3">
    <location>
        <begin position="1"/>
        <end position="21"/>
    </location>
</feature>
<keyword evidence="6" id="KW-1185">Reference proteome</keyword>
<keyword evidence="2" id="KW-0812">Transmembrane</keyword>
<dbReference type="PANTHER" id="PTHR34496">
    <property type="entry name" value="GLCNAC TRANSFERASE-RELATED"/>
    <property type="match status" value="1"/>
</dbReference>
<feature type="coiled-coil region" evidence="1">
    <location>
        <begin position="420"/>
        <end position="516"/>
    </location>
</feature>
<protein>
    <submittedName>
        <fullName evidence="5">Aste57867_8881 protein</fullName>
    </submittedName>
</protein>
<sequence length="556" mass="63051">MHVALHAVLSLLLATAAPAAADQFGYGDTAVILDPINQNTPLLFSQKDLRPPPPRIPPVFDIFLGVSAYRDGVRCGFTLFTAFSRASHPDRLHVGVVDQVLPDDSTCLDEYCNLATAHWGDCRYKSQIQIDTHDALTSTGPTVARHFQQQMIRDEEFCMELDAHSQVLPQWDTILVQEWARTNNEMAVLSTYPVGFDMISPNLTYPHQSSSHLCDHNKRGQMLEIPICTGIINIYYSNMPQLSAYFGGGLSFSKCHAEKRAPIDKHLKWVFWGEEALRSYVLWSHGYDFYSPSSHGTVVFHNWTTDPNRTHFQNDTPQDVLARKAKEEEMSYNRIRTVLKLPFEGPVETMEIPTYYNGSVRTIEEFMEFYGYSNTDVKLDADRCHQLHWVPFARPEIVEELLPGWYMHPQQPQKQDDHLSQDLMAKMEDAKNALASLDAKWEHRNNDASDAIGPALQKLQDEVKLLETARRSADDEAAQANRVKEANQMETILERMEAKDQLLLSMEAQLKQLNERTMLASAYEFLPALVVVAGLGMVAYCVRGRSGPKYEPVISV</sequence>
<evidence type="ECO:0000313" key="6">
    <source>
        <dbReference type="Proteomes" id="UP000332933"/>
    </source>
</evidence>
<proteinExistence type="predicted"/>
<organism evidence="5 6">
    <name type="scientific">Aphanomyces stellatus</name>
    <dbReference type="NCBI Taxonomy" id="120398"/>
    <lineage>
        <taxon>Eukaryota</taxon>
        <taxon>Sar</taxon>
        <taxon>Stramenopiles</taxon>
        <taxon>Oomycota</taxon>
        <taxon>Saprolegniomycetes</taxon>
        <taxon>Saprolegniales</taxon>
        <taxon>Verrucalvaceae</taxon>
        <taxon>Aphanomyces</taxon>
    </lineage>
</organism>
<dbReference type="InterPro" id="IPR021067">
    <property type="entry name" value="Glycosyltransferase"/>
</dbReference>
<keyword evidence="2" id="KW-0472">Membrane</keyword>
<dbReference type="AlphaFoldDB" id="A0A485KLE8"/>
<evidence type="ECO:0000313" key="5">
    <source>
        <dbReference type="EMBL" id="VFT85767.1"/>
    </source>
</evidence>
<feature type="transmembrane region" description="Helical" evidence="2">
    <location>
        <begin position="525"/>
        <end position="542"/>
    </location>
</feature>
<keyword evidence="3" id="KW-0732">Signal</keyword>
<evidence type="ECO:0000256" key="3">
    <source>
        <dbReference type="SAM" id="SignalP"/>
    </source>
</evidence>
<dbReference type="Proteomes" id="UP000332933">
    <property type="component" value="Unassembled WGS sequence"/>
</dbReference>
<dbReference type="Pfam" id="PF11397">
    <property type="entry name" value="GlcNAc"/>
    <property type="match status" value="2"/>
</dbReference>
<evidence type="ECO:0000256" key="1">
    <source>
        <dbReference type="SAM" id="Coils"/>
    </source>
</evidence>